<proteinExistence type="predicted"/>
<evidence type="ECO:0000313" key="2">
    <source>
        <dbReference type="Proteomes" id="UP000597444"/>
    </source>
</evidence>
<comment type="caution">
    <text evidence="1">The sequence shown here is derived from an EMBL/GenBank/DDBJ whole genome shotgun (WGS) entry which is preliminary data.</text>
</comment>
<accession>A0A8J3J452</accession>
<evidence type="ECO:0000313" key="1">
    <source>
        <dbReference type="EMBL" id="GHP00387.1"/>
    </source>
</evidence>
<protein>
    <submittedName>
        <fullName evidence="1">Uncharacterized protein</fullName>
    </submittedName>
</protein>
<organism evidence="1 2">
    <name type="scientific">Reticulibacter mediterranei</name>
    <dbReference type="NCBI Taxonomy" id="2778369"/>
    <lineage>
        <taxon>Bacteria</taxon>
        <taxon>Bacillati</taxon>
        <taxon>Chloroflexota</taxon>
        <taxon>Ktedonobacteria</taxon>
        <taxon>Ktedonobacterales</taxon>
        <taxon>Reticulibacteraceae</taxon>
        <taxon>Reticulibacter</taxon>
    </lineage>
</organism>
<dbReference type="AlphaFoldDB" id="A0A8J3J452"/>
<sequence>MAELSETFKRLEQDPQGGSQYLLHQLETFFLPLLTELDAILDKRLVRTFLQCLVAIIRLRNNPQALWPSELGSYLEGYDGYASSAAAGTKRVGKLLRSVKWTVGLIDRSLLEKADKEVTKLKGQRKRILCLWDGNVVEKVESEKLEGLCPVLSSKAKRRGRTKRGLVFNWPALRRCG</sequence>
<gene>
    <name evidence="1" type="ORF">KSF_104340</name>
</gene>
<keyword evidence="2" id="KW-1185">Reference proteome</keyword>
<dbReference type="Proteomes" id="UP000597444">
    <property type="component" value="Unassembled WGS sequence"/>
</dbReference>
<dbReference type="RefSeq" id="WP_220210905.1">
    <property type="nucleotide sequence ID" value="NZ_BNJK01000002.1"/>
</dbReference>
<dbReference type="EMBL" id="BNJK01000002">
    <property type="protein sequence ID" value="GHP00387.1"/>
    <property type="molecule type" value="Genomic_DNA"/>
</dbReference>
<reference evidence="1" key="1">
    <citation type="submission" date="2020-10" db="EMBL/GenBank/DDBJ databases">
        <title>Taxonomic study of unclassified bacteria belonging to the class Ktedonobacteria.</title>
        <authorList>
            <person name="Yabe S."/>
            <person name="Wang C.M."/>
            <person name="Zheng Y."/>
            <person name="Sakai Y."/>
            <person name="Cavaletti L."/>
            <person name="Monciardini P."/>
            <person name="Donadio S."/>
        </authorList>
    </citation>
    <scope>NUCLEOTIDE SEQUENCE</scope>
    <source>
        <strain evidence="1">ID150040</strain>
    </source>
</reference>
<name>A0A8J3J452_9CHLR</name>